<dbReference type="Proteomes" id="UP001172109">
    <property type="component" value="Unassembled WGS sequence"/>
</dbReference>
<dbReference type="SUPFAM" id="SSF52540">
    <property type="entry name" value="P-loop containing nucleoside triphosphate hydrolases"/>
    <property type="match status" value="1"/>
</dbReference>
<dbReference type="CDD" id="cd01127">
    <property type="entry name" value="TrwB_TraG_TraD_VirD4"/>
    <property type="match status" value="1"/>
</dbReference>
<dbReference type="InterPro" id="IPR003688">
    <property type="entry name" value="TraG/VirD4"/>
</dbReference>
<dbReference type="InterPro" id="IPR027417">
    <property type="entry name" value="P-loop_NTPase"/>
</dbReference>
<evidence type="ECO:0000256" key="1">
    <source>
        <dbReference type="ARBA" id="ARBA00004651"/>
    </source>
</evidence>
<dbReference type="GO" id="GO:0005886">
    <property type="term" value="C:plasma membrane"/>
    <property type="evidence" value="ECO:0007669"/>
    <property type="project" value="UniProtKB-SubCell"/>
</dbReference>
<dbReference type="Gene3D" id="3.40.50.300">
    <property type="entry name" value="P-loop containing nucleotide triphosphate hydrolases"/>
    <property type="match status" value="1"/>
</dbReference>
<feature type="signal peptide" evidence="9">
    <location>
        <begin position="1"/>
        <end position="33"/>
    </location>
</feature>
<dbReference type="PANTHER" id="PTHR37937:SF1">
    <property type="entry name" value="CONJUGATIVE TRANSFER: DNA TRANSPORT"/>
    <property type="match status" value="1"/>
</dbReference>
<keyword evidence="5 8" id="KW-1133">Transmembrane helix</keyword>
<keyword evidence="9" id="KW-0732">Signal</keyword>
<dbReference type="InterPro" id="IPR051539">
    <property type="entry name" value="T4SS-coupling_protein"/>
</dbReference>
<feature type="transmembrane region" description="Helical" evidence="8">
    <location>
        <begin position="244"/>
        <end position="262"/>
    </location>
</feature>
<evidence type="ECO:0000256" key="4">
    <source>
        <dbReference type="ARBA" id="ARBA00022692"/>
    </source>
</evidence>
<evidence type="ECO:0000256" key="3">
    <source>
        <dbReference type="ARBA" id="ARBA00022475"/>
    </source>
</evidence>
<reference evidence="10" key="1">
    <citation type="submission" date="2023-07" db="EMBL/GenBank/DDBJ databases">
        <title>A collection of bacterial strains from the Burkholderia cepacia Research Laboratory and Repository.</title>
        <authorList>
            <person name="Lipuma J."/>
            <person name="Spilker T."/>
            <person name="Caverly L."/>
        </authorList>
    </citation>
    <scope>NUCLEOTIDE SEQUENCE</scope>
    <source>
        <strain evidence="10">AU44979</strain>
    </source>
</reference>
<feature type="transmembrane region" description="Helical" evidence="8">
    <location>
        <begin position="274"/>
        <end position="294"/>
    </location>
</feature>
<comment type="caution">
    <text evidence="10">The sequence shown here is derived from an EMBL/GenBank/DDBJ whole genome shotgun (WGS) entry which is preliminary data.</text>
</comment>
<evidence type="ECO:0000256" key="9">
    <source>
        <dbReference type="SAM" id="SignalP"/>
    </source>
</evidence>
<keyword evidence="6 8" id="KW-0472">Membrane</keyword>
<feature type="compositionally biased region" description="Gly residues" evidence="7">
    <location>
        <begin position="772"/>
        <end position="781"/>
    </location>
</feature>
<comment type="similarity">
    <text evidence="2">Belongs to the VirD4/TraG family.</text>
</comment>
<dbReference type="RefSeq" id="WP_301790443.1">
    <property type="nucleotide sequence ID" value="NZ_JAUJQS010000068.1"/>
</dbReference>
<evidence type="ECO:0000256" key="8">
    <source>
        <dbReference type="SAM" id="Phobius"/>
    </source>
</evidence>
<proteinExistence type="inferred from homology"/>
<name>A0AAP4VQI9_9BURK</name>
<feature type="compositionally biased region" description="Low complexity" evidence="7">
    <location>
        <begin position="760"/>
        <end position="771"/>
    </location>
</feature>
<organism evidence="10 11">
    <name type="scientific">Burkholderia contaminans</name>
    <dbReference type="NCBI Taxonomy" id="488447"/>
    <lineage>
        <taxon>Bacteria</taxon>
        <taxon>Pseudomonadati</taxon>
        <taxon>Pseudomonadota</taxon>
        <taxon>Betaproteobacteria</taxon>
        <taxon>Burkholderiales</taxon>
        <taxon>Burkholderiaceae</taxon>
        <taxon>Burkholderia</taxon>
        <taxon>Burkholderia cepacia complex</taxon>
    </lineage>
</organism>
<dbReference type="Pfam" id="PF02534">
    <property type="entry name" value="T4SS-DNA_transf"/>
    <property type="match status" value="1"/>
</dbReference>
<evidence type="ECO:0000256" key="2">
    <source>
        <dbReference type="ARBA" id="ARBA00008806"/>
    </source>
</evidence>
<feature type="region of interest" description="Disordered" evidence="7">
    <location>
        <begin position="757"/>
        <end position="800"/>
    </location>
</feature>
<feature type="transmembrane region" description="Helical" evidence="8">
    <location>
        <begin position="300"/>
        <end position="326"/>
    </location>
</feature>
<accession>A0AAP4VQI9</accession>
<evidence type="ECO:0000256" key="6">
    <source>
        <dbReference type="ARBA" id="ARBA00023136"/>
    </source>
</evidence>
<evidence type="ECO:0000313" key="11">
    <source>
        <dbReference type="Proteomes" id="UP001172109"/>
    </source>
</evidence>
<dbReference type="EMBL" id="JAUJQS010000068">
    <property type="protein sequence ID" value="MDN7570781.1"/>
    <property type="molecule type" value="Genomic_DNA"/>
</dbReference>
<evidence type="ECO:0000313" key="10">
    <source>
        <dbReference type="EMBL" id="MDN7570781.1"/>
    </source>
</evidence>
<evidence type="ECO:0000256" key="7">
    <source>
        <dbReference type="SAM" id="MobiDB-lite"/>
    </source>
</evidence>
<keyword evidence="3" id="KW-1003">Cell membrane</keyword>
<sequence>MIDIEWIASRLWASIVAILLGAFFVSLAPQASAATFDKCTPNPQAWSFINDPQTQEQAQQREQMRCDAVNAVFDAWAVKLNGLDNAKEKISMAANVGNWEAFRAALGEVKGPFLELQKAATDAPNAEGAAAVRSLFGQDLTYLFQNVGMTPPASLDEALAKIEAAAKMPGQESKAATLTVTMLNNASSRAFELVAGLGKAAGDNVQAETMAQRQAVDTDRRDKLEGRTVDGYFGGFTERLLTVWKPWLTMLLVVTFGGSWWATKRRLNPVTAGVAAGLAYMVPGTVMALAFILVPFVSQLFMIAATLAGTVATYFFAGPVFGWLAARAGVDSPTGKRLATLGGTLENLRAGLGGAPAAGPGSDVVGKMAAAHATHGSARWGTADEMRQGGHLVAPGKPAGFALARVPDAPAGVDPRFRFAGHVVTVAPTGSGKGIGAVIPNLLDYPGSALVLDVKGENAAVTARARRELGHKVFVVDPFGVTNGEAHAFNLLDRLDTTDPECVGESAVLADCLVIPDPKGQAHFDESARTLLQGLMLHVAGLDEARRNLPEVRRILTAGEEVLFETLAEMAADEKAAFGLPARAANTIMGMPDRERGSVISTAQKSTAFMDDPRIAAAVSRSDFNLANMKAELMTVYMVLPANKIGPNARFVRAFIGSVIAAITSSTTQPMHRVAFLLDEFGQLGYMKQIEDAVSLMRGYGLAFWVFIQDLSQLKGVYPKWQTFLANSAKTFYGTDDYDTAKYVSDSLGQATIEYETQNEGRSSGRNFSGSDSGGSSGGMNRGKSTGTSQQFTGRHLLTPDEVMRLGPEKPIVLVKGEYPYQLTRLNYLVDAEYVGKADPNPYHS</sequence>
<gene>
    <name evidence="10" type="ORF">QZM56_40565</name>
</gene>
<dbReference type="AlphaFoldDB" id="A0AAP4VQI9"/>
<comment type="subcellular location">
    <subcellularLocation>
        <location evidence="1">Cell membrane</location>
        <topology evidence="1">Multi-pass membrane protein</topology>
    </subcellularLocation>
</comment>
<evidence type="ECO:0000256" key="5">
    <source>
        <dbReference type="ARBA" id="ARBA00022989"/>
    </source>
</evidence>
<protein>
    <submittedName>
        <fullName evidence="10">Type IV secretory system conjugative DNA transfer family protein</fullName>
    </submittedName>
</protein>
<dbReference type="PANTHER" id="PTHR37937">
    <property type="entry name" value="CONJUGATIVE TRANSFER: DNA TRANSPORT"/>
    <property type="match status" value="1"/>
</dbReference>
<keyword evidence="4 8" id="KW-0812">Transmembrane</keyword>
<feature type="chain" id="PRO_5042971026" evidence="9">
    <location>
        <begin position="34"/>
        <end position="845"/>
    </location>
</feature>